<evidence type="ECO:0000256" key="1">
    <source>
        <dbReference type="SAM" id="MobiDB-lite"/>
    </source>
</evidence>
<dbReference type="EMBL" id="BGZK01000390">
    <property type="protein sequence ID" value="GBP40990.1"/>
    <property type="molecule type" value="Genomic_DNA"/>
</dbReference>
<comment type="caution">
    <text evidence="2">The sequence shown here is derived from an EMBL/GenBank/DDBJ whole genome shotgun (WGS) entry which is preliminary data.</text>
</comment>
<sequence>MAGIKVISEPRKNEYAQKERICPSKVLSSHRSALWAGQNYGNDAGRMPPMAHDVEVSSQGDVGLESEDHEGHMQFCNRVVLYSCAFGYGDKESRRVEDA</sequence>
<organism evidence="2 3">
    <name type="scientific">Eumeta variegata</name>
    <name type="common">Bagworm moth</name>
    <name type="synonym">Eumeta japonica</name>
    <dbReference type="NCBI Taxonomy" id="151549"/>
    <lineage>
        <taxon>Eukaryota</taxon>
        <taxon>Metazoa</taxon>
        <taxon>Ecdysozoa</taxon>
        <taxon>Arthropoda</taxon>
        <taxon>Hexapoda</taxon>
        <taxon>Insecta</taxon>
        <taxon>Pterygota</taxon>
        <taxon>Neoptera</taxon>
        <taxon>Endopterygota</taxon>
        <taxon>Lepidoptera</taxon>
        <taxon>Glossata</taxon>
        <taxon>Ditrysia</taxon>
        <taxon>Tineoidea</taxon>
        <taxon>Psychidae</taxon>
        <taxon>Oiketicinae</taxon>
        <taxon>Eumeta</taxon>
    </lineage>
</organism>
<protein>
    <submittedName>
        <fullName evidence="2">Uncharacterized protein</fullName>
    </submittedName>
</protein>
<evidence type="ECO:0000313" key="3">
    <source>
        <dbReference type="Proteomes" id="UP000299102"/>
    </source>
</evidence>
<name>A0A4C1VR39_EUMVA</name>
<proteinExistence type="predicted"/>
<feature type="region of interest" description="Disordered" evidence="1">
    <location>
        <begin position="46"/>
        <end position="65"/>
    </location>
</feature>
<keyword evidence="3" id="KW-1185">Reference proteome</keyword>
<gene>
    <name evidence="2" type="ORF">EVAR_26071_1</name>
</gene>
<reference evidence="2 3" key="1">
    <citation type="journal article" date="2019" name="Commun. Biol.">
        <title>The bagworm genome reveals a unique fibroin gene that provides high tensile strength.</title>
        <authorList>
            <person name="Kono N."/>
            <person name="Nakamura H."/>
            <person name="Ohtoshi R."/>
            <person name="Tomita M."/>
            <person name="Numata K."/>
            <person name="Arakawa K."/>
        </authorList>
    </citation>
    <scope>NUCLEOTIDE SEQUENCE [LARGE SCALE GENOMIC DNA]</scope>
</reference>
<dbReference type="Proteomes" id="UP000299102">
    <property type="component" value="Unassembled WGS sequence"/>
</dbReference>
<accession>A0A4C1VR39</accession>
<dbReference type="AlphaFoldDB" id="A0A4C1VR39"/>
<evidence type="ECO:0000313" key="2">
    <source>
        <dbReference type="EMBL" id="GBP40990.1"/>
    </source>
</evidence>